<gene>
    <name evidence="4" type="ORF">GMORB2_0572</name>
</gene>
<evidence type="ECO:0000313" key="5">
    <source>
        <dbReference type="Proteomes" id="UP000749293"/>
    </source>
</evidence>
<dbReference type="InterPro" id="IPR024764">
    <property type="entry name" value="TFIIIC_Znf"/>
</dbReference>
<evidence type="ECO:0000259" key="2">
    <source>
        <dbReference type="Pfam" id="PF12657"/>
    </source>
</evidence>
<evidence type="ECO:0000256" key="1">
    <source>
        <dbReference type="SAM" id="MobiDB-lite"/>
    </source>
</evidence>
<feature type="compositionally biased region" description="Acidic residues" evidence="1">
    <location>
        <begin position="517"/>
        <end position="530"/>
    </location>
</feature>
<evidence type="ECO:0000259" key="3">
    <source>
        <dbReference type="Pfam" id="PF12660"/>
    </source>
</evidence>
<dbReference type="Proteomes" id="UP000749293">
    <property type="component" value="Unassembled WGS sequence"/>
</dbReference>
<evidence type="ECO:0000313" key="4">
    <source>
        <dbReference type="EMBL" id="KAF4126835.1"/>
    </source>
</evidence>
<dbReference type="AlphaFoldDB" id="A0A9P4Z349"/>
<feature type="domain" description="Transcription factor IIIC putative zinc-finger" evidence="3">
    <location>
        <begin position="654"/>
        <end position="718"/>
    </location>
</feature>
<dbReference type="RefSeq" id="XP_035325487.1">
    <property type="nucleotide sequence ID" value="XM_035462557.1"/>
</dbReference>
<dbReference type="EMBL" id="JAANYQ010000001">
    <property type="protein sequence ID" value="KAF4126835.1"/>
    <property type="molecule type" value="Genomic_DNA"/>
</dbReference>
<dbReference type="OrthoDB" id="192611at2759"/>
<feature type="domain" description="Transcription factor IIIC 90kDa subunit N-terminal" evidence="2">
    <location>
        <begin position="135"/>
        <end position="565"/>
    </location>
</feature>
<keyword evidence="5" id="KW-1185">Reference proteome</keyword>
<evidence type="ECO:0008006" key="6">
    <source>
        <dbReference type="Google" id="ProtNLM"/>
    </source>
</evidence>
<dbReference type="InterPro" id="IPR024761">
    <property type="entry name" value="TFIIIC_delta_N"/>
</dbReference>
<name>A0A9P4Z349_9HYPO</name>
<feature type="region of interest" description="Disordered" evidence="1">
    <location>
        <begin position="119"/>
        <end position="147"/>
    </location>
</feature>
<sequence>MHRSQIRPLKTLSLRSRPLTCHSTSWSCDGELAVATDDTIHIFFPEYPRPSPQGDEEARGNANTGPPSQDVVAAKAAAAAAQQQHQFSLSIHVAGIFLPNPSVNARLCASVGVKLPPPSFPGEEGSDAGGTSYTSTMPPPSDARRVTGRASSVSQVIRVEWAPNGLGANLRPILLAMTTNGELLALGAHGDDSSSFQTATRSTGTRLWRILWGLGAGMPIPAEDHDGSYRIMDERVTSFSWARRVAPGMGLLAYATDEGNVVVMGVQYFARAGDAAWQVRELARFDGLGPHRPADSLDPDHFSTASAFSLQWSPWAVSDGSRTASLAYVADNYVGFRRVRIEGEWSQGQDPDINVDASDNTGICLYLSTDAFVQWEDKIWNRDDGSRIARGVIGTPFAIAPFQVDVLGPGQPPIVDHAPSHCSTAYPDSNTATNPIAGVIVHRPPPGTTSPGPVPLYTAVRASATAMDQDWFETNAVPDEGDTSPLAVPSWVGRIRQSVQRTTGRVDALDLVPGADSDSEDTDEEMGEDDGERHGPPVHPHRFRIWGMSASPGGGSTVVLVSKYSTQLPARQAFSKLLFGTASSLAGSAAPPLQDVINDDPSLSTEAKMWEWMYGAGGHVPGATVMSDIAPVLEEQTGSNVLRQIFAPLKATLSCAFCKGQLHNLEGGTEARCSRGHAFATCSSSGLPILAPGVSRVCAVCQRRRLKESELQRLAAEHIGPGVTMPPPTAQLCGGCGAKFL</sequence>
<protein>
    <recommendedName>
        <fullName evidence="6">Transcription factor IIIC 90kDa subunit N-terminal domain-containing protein</fullName>
    </recommendedName>
</protein>
<dbReference type="GeneID" id="55966802"/>
<dbReference type="Pfam" id="PF12660">
    <property type="entry name" value="zf-TFIIIC"/>
    <property type="match status" value="1"/>
</dbReference>
<reference evidence="4" key="1">
    <citation type="submission" date="2020-03" db="EMBL/GenBank/DDBJ databases">
        <title>Site-based positive gene gene selection in Geosmithia morbida across the United States reveals a broad range of putative effectors and factors for local host and environmental adapation.</title>
        <authorList>
            <person name="Onufrak A."/>
            <person name="Murdoch R.W."/>
            <person name="Gazis R."/>
            <person name="Huff M."/>
            <person name="Staton M."/>
            <person name="Klingeman W."/>
            <person name="Hadziabdic D."/>
        </authorList>
    </citation>
    <scope>NUCLEOTIDE SEQUENCE</scope>
    <source>
        <strain evidence="4">1262</strain>
    </source>
</reference>
<dbReference type="Pfam" id="PF12657">
    <property type="entry name" value="TFIIIC_delta"/>
    <property type="match status" value="1"/>
</dbReference>
<comment type="caution">
    <text evidence="4">The sequence shown here is derived from an EMBL/GenBank/DDBJ whole genome shotgun (WGS) entry which is preliminary data.</text>
</comment>
<proteinExistence type="predicted"/>
<organism evidence="4 5">
    <name type="scientific">Geosmithia morbida</name>
    <dbReference type="NCBI Taxonomy" id="1094350"/>
    <lineage>
        <taxon>Eukaryota</taxon>
        <taxon>Fungi</taxon>
        <taxon>Dikarya</taxon>
        <taxon>Ascomycota</taxon>
        <taxon>Pezizomycotina</taxon>
        <taxon>Sordariomycetes</taxon>
        <taxon>Hypocreomycetidae</taxon>
        <taxon>Hypocreales</taxon>
        <taxon>Bionectriaceae</taxon>
        <taxon>Geosmithia</taxon>
    </lineage>
</organism>
<accession>A0A9P4Z349</accession>
<feature type="region of interest" description="Disordered" evidence="1">
    <location>
        <begin position="510"/>
        <end position="538"/>
    </location>
</feature>
<feature type="region of interest" description="Disordered" evidence="1">
    <location>
        <begin position="44"/>
        <end position="77"/>
    </location>
</feature>